<dbReference type="Gene3D" id="6.10.250.2650">
    <property type="match status" value="1"/>
</dbReference>
<dbReference type="AlphaFoldDB" id="A0A0G0SF12"/>
<name>A0A0G0SF12_9BACT</name>
<organism evidence="1 2">
    <name type="scientific">Candidatus Woesebacteria bacterium GW2011_GWA1_40_43</name>
    <dbReference type="NCBI Taxonomy" id="1618553"/>
    <lineage>
        <taxon>Bacteria</taxon>
        <taxon>Candidatus Woeseibacteriota</taxon>
    </lineage>
</organism>
<dbReference type="EMBL" id="LBZA01000026">
    <property type="protein sequence ID" value="KKR63364.1"/>
    <property type="molecule type" value="Genomic_DNA"/>
</dbReference>
<protein>
    <recommendedName>
        <fullName evidence="3">Bacterial toxin RNase RnlA/LsoA DBD domain-containing protein</fullName>
    </recommendedName>
</protein>
<evidence type="ECO:0000313" key="2">
    <source>
        <dbReference type="Proteomes" id="UP000034293"/>
    </source>
</evidence>
<evidence type="ECO:0000313" key="1">
    <source>
        <dbReference type="EMBL" id="KKR63364.1"/>
    </source>
</evidence>
<sequence>MIQYILLMETLKQLESRSWWKYLGEDIQKLLSTSEFLYDVVEGWGADLPGGKEKFHDYSFVLFPAAKAYEGFLKKMFLDMGFITEEDYFGKHFRIGKALNPSLPRELRNESVYDKIVQYCRGEDLADHLWETWRLCRNLIFHWFPNEKNAITLPEARQRMEMIINAIDEAFEGCKI</sequence>
<reference evidence="1 2" key="1">
    <citation type="journal article" date="2015" name="Nature">
        <title>rRNA introns, odd ribosomes, and small enigmatic genomes across a large radiation of phyla.</title>
        <authorList>
            <person name="Brown C.T."/>
            <person name="Hug L.A."/>
            <person name="Thomas B.C."/>
            <person name="Sharon I."/>
            <person name="Castelle C.J."/>
            <person name="Singh A."/>
            <person name="Wilkins M.J."/>
            <person name="Williams K.H."/>
            <person name="Banfield J.F."/>
        </authorList>
    </citation>
    <scope>NUCLEOTIDE SEQUENCE [LARGE SCALE GENOMIC DNA]</scope>
</reference>
<dbReference type="Proteomes" id="UP000034293">
    <property type="component" value="Unassembled WGS sequence"/>
</dbReference>
<proteinExistence type="predicted"/>
<gene>
    <name evidence="1" type="ORF">UU02_C0026G0007</name>
</gene>
<accession>A0A0G0SF12</accession>
<evidence type="ECO:0008006" key="3">
    <source>
        <dbReference type="Google" id="ProtNLM"/>
    </source>
</evidence>
<comment type="caution">
    <text evidence="1">The sequence shown here is derived from an EMBL/GenBank/DDBJ whole genome shotgun (WGS) entry which is preliminary data.</text>
</comment>